<protein>
    <recommendedName>
        <fullName evidence="3">DUF1232 domain-containing protein</fullName>
    </recommendedName>
</protein>
<name>A0A9X1WNL9_9BACL</name>
<evidence type="ECO:0000313" key="2">
    <source>
        <dbReference type="Proteomes" id="UP001139347"/>
    </source>
</evidence>
<dbReference type="AlphaFoldDB" id="A0A9X1WNL9"/>
<gene>
    <name evidence="1" type="ORF">MUG84_01110</name>
</gene>
<sequence>MKRKKLPPIQRWSHMPGQLWRYLSSSQVSILDKLSFVVPVLLYWVLPDVMPFVPIDDIGVTLIVMGWFVSRMEKKYPSLSAPDIHPSPKGRNR</sequence>
<evidence type="ECO:0008006" key="3">
    <source>
        <dbReference type="Google" id="ProtNLM"/>
    </source>
</evidence>
<comment type="caution">
    <text evidence="1">The sequence shown here is derived from an EMBL/GenBank/DDBJ whole genome shotgun (WGS) entry which is preliminary data.</text>
</comment>
<evidence type="ECO:0000313" key="1">
    <source>
        <dbReference type="EMBL" id="MCJ8010340.1"/>
    </source>
</evidence>
<proteinExistence type="predicted"/>
<accession>A0A9X1WNL9</accession>
<organism evidence="1 2">
    <name type="scientific">Paenibacillus mangrovi</name>
    <dbReference type="NCBI Taxonomy" id="2931978"/>
    <lineage>
        <taxon>Bacteria</taxon>
        <taxon>Bacillati</taxon>
        <taxon>Bacillota</taxon>
        <taxon>Bacilli</taxon>
        <taxon>Bacillales</taxon>
        <taxon>Paenibacillaceae</taxon>
        <taxon>Paenibacillus</taxon>
    </lineage>
</organism>
<keyword evidence="2" id="KW-1185">Reference proteome</keyword>
<dbReference type="Proteomes" id="UP001139347">
    <property type="component" value="Unassembled WGS sequence"/>
</dbReference>
<dbReference type="EMBL" id="JALIRP010000001">
    <property type="protein sequence ID" value="MCJ8010340.1"/>
    <property type="molecule type" value="Genomic_DNA"/>
</dbReference>
<reference evidence="1" key="1">
    <citation type="submission" date="2022-04" db="EMBL/GenBank/DDBJ databases">
        <title>Paenibacillus mangrovi sp. nov., a novel endophytic bacterium isolated from bark of Kandelia candel.</title>
        <authorList>
            <person name="Tuo L."/>
        </authorList>
    </citation>
    <scope>NUCLEOTIDE SEQUENCE</scope>
    <source>
        <strain evidence="1">KQZ6P-2</strain>
    </source>
</reference>